<sequence length="75" mass="8458">MIDRLVRQLKKQELNTRHMQTLLAMLAKGNLHAESKAHQLAASSHSHMGLKANVLKRLKAQEEFILGLGKIEAFN</sequence>
<accession>A0A5N5H2S0</accession>
<organism evidence="1 2">
    <name type="scientific">Pyrus ussuriensis x Pyrus communis</name>
    <dbReference type="NCBI Taxonomy" id="2448454"/>
    <lineage>
        <taxon>Eukaryota</taxon>
        <taxon>Viridiplantae</taxon>
        <taxon>Streptophyta</taxon>
        <taxon>Embryophyta</taxon>
        <taxon>Tracheophyta</taxon>
        <taxon>Spermatophyta</taxon>
        <taxon>Magnoliopsida</taxon>
        <taxon>eudicotyledons</taxon>
        <taxon>Gunneridae</taxon>
        <taxon>Pentapetalae</taxon>
        <taxon>rosids</taxon>
        <taxon>fabids</taxon>
        <taxon>Rosales</taxon>
        <taxon>Rosaceae</taxon>
        <taxon>Amygdaloideae</taxon>
        <taxon>Maleae</taxon>
        <taxon>Pyrus</taxon>
    </lineage>
</organism>
<protein>
    <submittedName>
        <fullName evidence="1">Uncharacterized protein</fullName>
    </submittedName>
</protein>
<proteinExistence type="predicted"/>
<gene>
    <name evidence="1" type="ORF">D8674_013263</name>
</gene>
<dbReference type="Proteomes" id="UP000327157">
    <property type="component" value="Chromosome 15"/>
</dbReference>
<evidence type="ECO:0000313" key="1">
    <source>
        <dbReference type="EMBL" id="KAB2617394.1"/>
    </source>
</evidence>
<dbReference type="EMBL" id="SMOL01000401">
    <property type="protein sequence ID" value="KAB2617394.1"/>
    <property type="molecule type" value="Genomic_DNA"/>
</dbReference>
<dbReference type="AlphaFoldDB" id="A0A5N5H2S0"/>
<name>A0A5N5H2S0_9ROSA</name>
<comment type="caution">
    <text evidence="1">The sequence shown here is derived from an EMBL/GenBank/DDBJ whole genome shotgun (WGS) entry which is preliminary data.</text>
</comment>
<reference evidence="1 2" key="1">
    <citation type="submission" date="2019-09" db="EMBL/GenBank/DDBJ databases">
        <authorList>
            <person name="Ou C."/>
        </authorList>
    </citation>
    <scope>NUCLEOTIDE SEQUENCE [LARGE SCALE GENOMIC DNA]</scope>
    <source>
        <strain evidence="1">S2</strain>
        <tissue evidence="1">Leaf</tissue>
    </source>
</reference>
<reference evidence="1 2" key="3">
    <citation type="submission" date="2019-11" db="EMBL/GenBank/DDBJ databases">
        <title>A de novo genome assembly of a pear dwarfing rootstock.</title>
        <authorList>
            <person name="Wang F."/>
            <person name="Wang J."/>
            <person name="Li S."/>
            <person name="Zhang Y."/>
            <person name="Fang M."/>
            <person name="Ma L."/>
            <person name="Zhao Y."/>
            <person name="Jiang S."/>
        </authorList>
    </citation>
    <scope>NUCLEOTIDE SEQUENCE [LARGE SCALE GENOMIC DNA]</scope>
    <source>
        <strain evidence="1">S2</strain>
        <tissue evidence="1">Leaf</tissue>
    </source>
</reference>
<keyword evidence="2" id="KW-1185">Reference proteome</keyword>
<reference evidence="2" key="2">
    <citation type="submission" date="2019-10" db="EMBL/GenBank/DDBJ databases">
        <title>A de novo genome assembly of a pear dwarfing rootstock.</title>
        <authorList>
            <person name="Wang F."/>
            <person name="Wang J."/>
            <person name="Li S."/>
            <person name="Zhang Y."/>
            <person name="Fang M."/>
            <person name="Ma L."/>
            <person name="Zhao Y."/>
            <person name="Jiang S."/>
        </authorList>
    </citation>
    <scope>NUCLEOTIDE SEQUENCE [LARGE SCALE GENOMIC DNA]</scope>
</reference>
<evidence type="ECO:0000313" key="2">
    <source>
        <dbReference type="Proteomes" id="UP000327157"/>
    </source>
</evidence>